<protein>
    <submittedName>
        <fullName evidence="1">Uncharacterized protein</fullName>
    </submittedName>
</protein>
<name>A0AAV2Z3P8_9STRA</name>
<evidence type="ECO:0000313" key="2">
    <source>
        <dbReference type="Proteomes" id="UP001146120"/>
    </source>
</evidence>
<comment type="caution">
    <text evidence="1">The sequence shown here is derived from an EMBL/GenBank/DDBJ whole genome shotgun (WGS) entry which is preliminary data.</text>
</comment>
<evidence type="ECO:0000313" key="1">
    <source>
        <dbReference type="EMBL" id="DBA00087.1"/>
    </source>
</evidence>
<keyword evidence="2" id="KW-1185">Reference proteome</keyword>
<dbReference type="EMBL" id="DAKRPA010000070">
    <property type="protein sequence ID" value="DBA00087.1"/>
    <property type="molecule type" value="Genomic_DNA"/>
</dbReference>
<gene>
    <name evidence="1" type="ORF">N0F65_000378</name>
</gene>
<organism evidence="1 2">
    <name type="scientific">Lagenidium giganteum</name>
    <dbReference type="NCBI Taxonomy" id="4803"/>
    <lineage>
        <taxon>Eukaryota</taxon>
        <taxon>Sar</taxon>
        <taxon>Stramenopiles</taxon>
        <taxon>Oomycota</taxon>
        <taxon>Peronosporomycetes</taxon>
        <taxon>Pythiales</taxon>
        <taxon>Pythiaceae</taxon>
    </lineage>
</organism>
<reference evidence="1" key="1">
    <citation type="submission" date="2022-11" db="EMBL/GenBank/DDBJ databases">
        <authorList>
            <person name="Morgan W.R."/>
            <person name="Tartar A."/>
        </authorList>
    </citation>
    <scope>NUCLEOTIDE SEQUENCE</scope>
    <source>
        <strain evidence="1">ARSEF 373</strain>
    </source>
</reference>
<sequence length="37" mass="4059">MPRACVGNLQACTACANPLETLQCHPQCDKRRKSRAS</sequence>
<accession>A0AAV2Z3P8</accession>
<reference evidence="1" key="2">
    <citation type="journal article" date="2023" name="Microbiol Resour">
        <title>Decontamination and Annotation of the Draft Genome Sequence of the Oomycete Lagenidium giganteum ARSEF 373.</title>
        <authorList>
            <person name="Morgan W.R."/>
            <person name="Tartar A."/>
        </authorList>
    </citation>
    <scope>NUCLEOTIDE SEQUENCE</scope>
    <source>
        <strain evidence="1">ARSEF 373</strain>
    </source>
</reference>
<dbReference type="AlphaFoldDB" id="A0AAV2Z3P8"/>
<proteinExistence type="predicted"/>
<dbReference type="Proteomes" id="UP001146120">
    <property type="component" value="Unassembled WGS sequence"/>
</dbReference>